<accession>A0A840CX07</accession>
<protein>
    <submittedName>
        <fullName evidence="1">Uncharacterized protein</fullName>
    </submittedName>
</protein>
<evidence type="ECO:0000313" key="1">
    <source>
        <dbReference type="EMBL" id="MBB4043866.1"/>
    </source>
</evidence>
<organism evidence="1 2">
    <name type="scientific">Bacteroides reticulotermitis</name>
    <dbReference type="NCBI Taxonomy" id="1133319"/>
    <lineage>
        <taxon>Bacteria</taxon>
        <taxon>Pseudomonadati</taxon>
        <taxon>Bacteroidota</taxon>
        <taxon>Bacteroidia</taxon>
        <taxon>Bacteroidales</taxon>
        <taxon>Bacteroidaceae</taxon>
        <taxon>Bacteroides</taxon>
    </lineage>
</organism>
<reference evidence="1" key="1">
    <citation type="submission" date="2020-08" db="EMBL/GenBank/DDBJ databases">
        <title>Genomic Encyclopedia of Type Strains, Phase IV (KMG-IV): sequencing the most valuable type-strain genomes for metagenomic binning, comparative biology and taxonomic classification.</title>
        <authorList>
            <person name="Goeker M."/>
        </authorList>
    </citation>
    <scope>NUCLEOTIDE SEQUENCE [LARGE SCALE GENOMIC DNA]</scope>
    <source>
        <strain evidence="1">DSM 105720</strain>
    </source>
</reference>
<evidence type="ECO:0000313" key="2">
    <source>
        <dbReference type="Proteomes" id="UP000560658"/>
    </source>
</evidence>
<gene>
    <name evidence="1" type="ORF">GGR06_001652</name>
</gene>
<name>A0A840CX07_9BACE</name>
<dbReference type="Proteomes" id="UP000560658">
    <property type="component" value="Unassembled WGS sequence"/>
</dbReference>
<dbReference type="AlphaFoldDB" id="A0A840CX07"/>
<comment type="caution">
    <text evidence="1">The sequence shown here is derived from an EMBL/GenBank/DDBJ whole genome shotgun (WGS) entry which is preliminary data.</text>
</comment>
<sequence>MICLTDIKTAIRLLERSAELIEKNCKYSETDTARQNKQLVKKLKKKINETNH</sequence>
<dbReference type="EMBL" id="JACIER010000005">
    <property type="protein sequence ID" value="MBB4043866.1"/>
    <property type="molecule type" value="Genomic_DNA"/>
</dbReference>
<keyword evidence="2" id="KW-1185">Reference proteome</keyword>
<proteinExistence type="predicted"/>